<gene>
    <name evidence="6" type="ORF">EWB00_003372</name>
</gene>
<evidence type="ECO:0000259" key="4">
    <source>
        <dbReference type="PROSITE" id="PS01179"/>
    </source>
</evidence>
<evidence type="ECO:0000256" key="1">
    <source>
        <dbReference type="ARBA" id="ARBA00022999"/>
    </source>
</evidence>
<dbReference type="InterPro" id="IPR000980">
    <property type="entry name" value="SH2"/>
</dbReference>
<keyword evidence="7" id="KW-1185">Reference proteome</keyword>
<dbReference type="CDD" id="cd00173">
    <property type="entry name" value="SH2"/>
    <property type="match status" value="1"/>
</dbReference>
<dbReference type="PROSITE" id="PS50001">
    <property type="entry name" value="SH2"/>
    <property type="match status" value="1"/>
</dbReference>
<protein>
    <submittedName>
        <fullName evidence="6">Tensin-4 isoform 2</fullName>
    </submittedName>
</protein>
<comment type="caution">
    <text evidence="6">The sequence shown here is derived from an EMBL/GenBank/DDBJ whole genome shotgun (WGS) entry which is preliminary data.</text>
</comment>
<dbReference type="OrthoDB" id="10013007at2759"/>
<feature type="compositionally biased region" description="Polar residues" evidence="3">
    <location>
        <begin position="388"/>
        <end position="401"/>
    </location>
</feature>
<dbReference type="InterPro" id="IPR036860">
    <property type="entry name" value="SH2_dom_sf"/>
</dbReference>
<dbReference type="AlphaFoldDB" id="A0A4Z2DVM8"/>
<evidence type="ECO:0000313" key="6">
    <source>
        <dbReference type="EMBL" id="TNN20621.1"/>
    </source>
</evidence>
<feature type="domain" description="PID" evidence="4">
    <location>
        <begin position="3"/>
        <end position="62"/>
    </location>
</feature>
<feature type="compositionally biased region" description="Polar residues" evidence="3">
    <location>
        <begin position="309"/>
        <end position="333"/>
    </location>
</feature>
<dbReference type="PROSITE" id="PS01179">
    <property type="entry name" value="PID"/>
    <property type="match status" value="1"/>
</dbReference>
<evidence type="ECO:0000313" key="7">
    <source>
        <dbReference type="Proteomes" id="UP000311919"/>
    </source>
</evidence>
<feature type="compositionally biased region" description="Low complexity" evidence="3">
    <location>
        <begin position="420"/>
        <end position="434"/>
    </location>
</feature>
<proteinExistence type="predicted"/>
<dbReference type="SUPFAM" id="SSF50729">
    <property type="entry name" value="PH domain-like"/>
    <property type="match status" value="1"/>
</dbReference>
<dbReference type="SMART" id="SM00252">
    <property type="entry name" value="SH2"/>
    <property type="match status" value="1"/>
</dbReference>
<evidence type="ECO:0000259" key="5">
    <source>
        <dbReference type="PROSITE" id="PS50001"/>
    </source>
</evidence>
<keyword evidence="1 2" id="KW-0727">SH2 domain</keyword>
<organism evidence="6 7">
    <name type="scientific">Schistosoma japonicum</name>
    <name type="common">Blood fluke</name>
    <dbReference type="NCBI Taxonomy" id="6182"/>
    <lineage>
        <taxon>Eukaryota</taxon>
        <taxon>Metazoa</taxon>
        <taxon>Spiralia</taxon>
        <taxon>Lophotrochozoa</taxon>
        <taxon>Platyhelminthes</taxon>
        <taxon>Trematoda</taxon>
        <taxon>Digenea</taxon>
        <taxon>Strigeidida</taxon>
        <taxon>Schistosomatoidea</taxon>
        <taxon>Schistosomatidae</taxon>
        <taxon>Schistosoma</taxon>
    </lineage>
</organism>
<sequence>MAHALRRISYATCDATHKQVAFMAREPSGAANMQYCHVFVTESPSGAEELNRLIGNAFKFAYVRQRLIKLHQSGERAFSTAVHIPQLSDCHPIWLPKPEEISNSLSLFTTLKIPPPPDFPPPVSIESETTTDKRTNLSSAIHHTACNDAFTNANITTSTLRHDSSESSAVNMYKNDAVKRESLLLGVENPTTPFLSDNDPSQLSVHSDSVLIGDQQGINSNDDQANKNTSELEKKLHRISTPQAIDLAFLRRHFLRRSEGKGSENSKNVRGGSARQPRLRQGSTLSNLLSSARHSSFFPSSSSYVIDNTNIPPKTSKSQETSNVSDILSSPTPTRRPPIFVDLRTFAGGSPVVALKERLDAQAIADAKASAFAEAAAVLAAAKQVSSRSSAAVQPVTNSTSKEVDQLPRPTACYFANRTSKSSPSGNSSSVEISDLSPPIPPVRMHSLRRNHEQSNSKNFSPHLPLSSPVPEDLSNEFDKDEDREIVESIEAVMKAASYDSNSPKESKSSNHQDLSYRDTILVNDSSNIPIHSSNFKHQHIDNFRVAQPIIYKQAQKNTSSQFDRKTHCSCENSYLGNVVSQSQAKYPFEQLLELNRNDIQQANRHSFPSNIDFTSSSLHAPLHILADPAIQDTHKKQVFSSIVSNNLHITPVPGSVMSMSSLSTETPTPTATPTPTPEQTAQSQGFNNNRNDDDNVLNQAPWYQALLPREIAFELLAREEVGSFLVRNSATHPGCCALSVRVPNKDNPLGITHYLIQKTSQGVRLKGLDKEWPSLQALVTHLTVIPEMLPCPLKLSQYTANPIFTQFDLQLTNDPSKEITGQQRNYNIRLSRTEVGDNNRITNSNLSSHHSQHILHSAVDLSCRPIPPSCATISHISPSNSPNQYLSSHNVVGQDPFVLGSYHVSKSSQLEPGVSNWLINETNDDSNQLPTNEPTKSSTQTSVKLDYIRWKQNSIDLTNISQPEYIDGQHLTSKDSSNTNRKLSYTSYDLSENNTCVTLDYAEEDEDYQRLSDFSSILADLNLANERPLTSC</sequence>
<reference evidence="6 7" key="1">
    <citation type="submission" date="2019-03" db="EMBL/GenBank/DDBJ databases">
        <title>An improved genome assembly of the fluke Schistosoma japonicum.</title>
        <authorList>
            <person name="Hu W."/>
            <person name="Luo F."/>
            <person name="Yin M."/>
            <person name="Mo X."/>
            <person name="Sun C."/>
            <person name="Wu Q."/>
            <person name="Zhu B."/>
            <person name="Xiang M."/>
            <person name="Wang J."/>
            <person name="Wang Y."/>
            <person name="Zhang T."/>
            <person name="Xu B."/>
            <person name="Zheng H."/>
            <person name="Feng Z."/>
        </authorList>
    </citation>
    <scope>NUCLEOTIDE SEQUENCE [LARGE SCALE GENOMIC DNA]</scope>
    <source>
        <strain evidence="6">HuSjv2</strain>
        <tissue evidence="6">Worms</tissue>
    </source>
</reference>
<name>A0A4Z2DVM8_SCHJA</name>
<dbReference type="PANTHER" id="PTHR15832">
    <property type="entry name" value="SHC (SRC HOMOLOGY DOMAIN C-TERMINAL) ADAPTOR HOMOLOG"/>
    <property type="match status" value="1"/>
</dbReference>
<dbReference type="Gene3D" id="3.30.505.10">
    <property type="entry name" value="SH2 domain"/>
    <property type="match status" value="1"/>
</dbReference>
<dbReference type="Pfam" id="PF00017">
    <property type="entry name" value="SH2"/>
    <property type="match status" value="1"/>
</dbReference>
<evidence type="ECO:0000256" key="2">
    <source>
        <dbReference type="PROSITE-ProRule" id="PRU00191"/>
    </source>
</evidence>
<dbReference type="PANTHER" id="PTHR15832:SF2">
    <property type="entry name" value="SH2 DOMAIN-CONTAINING PROTEIN"/>
    <property type="match status" value="1"/>
</dbReference>
<dbReference type="SUPFAM" id="SSF55550">
    <property type="entry name" value="SH2 domain"/>
    <property type="match status" value="1"/>
</dbReference>
<evidence type="ECO:0000256" key="3">
    <source>
        <dbReference type="SAM" id="MobiDB-lite"/>
    </source>
</evidence>
<feature type="region of interest" description="Disordered" evidence="3">
    <location>
        <begin position="309"/>
        <end position="334"/>
    </location>
</feature>
<feature type="domain" description="SH2" evidence="5">
    <location>
        <begin position="703"/>
        <end position="804"/>
    </location>
</feature>
<feature type="region of interest" description="Disordered" evidence="3">
    <location>
        <begin position="388"/>
        <end position="480"/>
    </location>
</feature>
<feature type="region of interest" description="Disordered" evidence="3">
    <location>
        <begin position="659"/>
        <end position="695"/>
    </location>
</feature>
<accession>A0A4Z2DVM8</accession>
<dbReference type="Proteomes" id="UP000311919">
    <property type="component" value="Unassembled WGS sequence"/>
</dbReference>
<feature type="region of interest" description="Disordered" evidence="3">
    <location>
        <begin position="258"/>
        <end position="281"/>
    </location>
</feature>
<dbReference type="Pfam" id="PF00640">
    <property type="entry name" value="PID"/>
    <property type="match status" value="1"/>
</dbReference>
<dbReference type="Gene3D" id="2.30.29.30">
    <property type="entry name" value="Pleckstrin-homology domain (PH domain)/Phosphotyrosine-binding domain (PTB)"/>
    <property type="match status" value="1"/>
</dbReference>
<dbReference type="InterPro" id="IPR011993">
    <property type="entry name" value="PH-like_dom_sf"/>
</dbReference>
<dbReference type="InterPro" id="IPR006020">
    <property type="entry name" value="PTB/PI_dom"/>
</dbReference>
<dbReference type="EMBL" id="SKCS01000021">
    <property type="protein sequence ID" value="TNN20621.1"/>
    <property type="molecule type" value="Genomic_DNA"/>
</dbReference>